<dbReference type="InterPro" id="IPR005119">
    <property type="entry name" value="LysR_subst-bd"/>
</dbReference>
<evidence type="ECO:0000256" key="3">
    <source>
        <dbReference type="ARBA" id="ARBA00023125"/>
    </source>
</evidence>
<dbReference type="SUPFAM" id="SSF46785">
    <property type="entry name" value="Winged helix' DNA-binding domain"/>
    <property type="match status" value="1"/>
</dbReference>
<sequence>MHIMHCCHFKMYVVHDQLRRIDLNLLVVFDALYRHRTVVAASDELALSPSAFSHALNRLRNALSDELFVRYGAGMQPTAKADQIADGVRDALRSLTATLAATGPFKPSTSAMTFVFGATDFTAFALLPRLAAILERAAPRLRIKVVYSTHGDSADDLATGRIHFAVGFSEPGNGDRGLESLECFTDEYVVVARKHHPRLGHTLNLEQYLAERHVVVTPWSNEGSVIDAALLKAGHRRDTAIHLPSLMAAPFVVAGSDLIITMPRRIAEEYAPLLKLRLYPTPFEAPRYALKIAYHRRHADAPGHAWMREQILLALPAAKRPSDLSL</sequence>
<dbReference type="Pfam" id="PF00126">
    <property type="entry name" value="HTH_1"/>
    <property type="match status" value="1"/>
</dbReference>
<gene>
    <name evidence="6" type="ORF">DWV00_26815</name>
</gene>
<evidence type="ECO:0000313" key="6">
    <source>
        <dbReference type="EMBL" id="RDU95864.1"/>
    </source>
</evidence>
<keyword evidence="2" id="KW-0805">Transcription regulation</keyword>
<name>A0A3D8JTG5_9BURK</name>
<keyword evidence="4" id="KW-0804">Transcription</keyword>
<protein>
    <submittedName>
        <fullName evidence="6">LysR family transcriptional regulator</fullName>
    </submittedName>
</protein>
<dbReference type="Proteomes" id="UP000256838">
    <property type="component" value="Unassembled WGS sequence"/>
</dbReference>
<dbReference type="SUPFAM" id="SSF53850">
    <property type="entry name" value="Periplasmic binding protein-like II"/>
    <property type="match status" value="1"/>
</dbReference>
<dbReference type="InterPro" id="IPR036390">
    <property type="entry name" value="WH_DNA-bd_sf"/>
</dbReference>
<dbReference type="InterPro" id="IPR050389">
    <property type="entry name" value="LysR-type_TF"/>
</dbReference>
<dbReference type="Gene3D" id="1.10.10.10">
    <property type="entry name" value="Winged helix-like DNA-binding domain superfamily/Winged helix DNA-binding domain"/>
    <property type="match status" value="1"/>
</dbReference>
<comment type="similarity">
    <text evidence="1">Belongs to the LysR transcriptional regulatory family.</text>
</comment>
<keyword evidence="7" id="KW-1185">Reference proteome</keyword>
<dbReference type="PROSITE" id="PS50931">
    <property type="entry name" value="HTH_LYSR"/>
    <property type="match status" value="1"/>
</dbReference>
<evidence type="ECO:0000256" key="1">
    <source>
        <dbReference type="ARBA" id="ARBA00009437"/>
    </source>
</evidence>
<proteinExistence type="inferred from homology"/>
<dbReference type="GO" id="GO:0003677">
    <property type="term" value="F:DNA binding"/>
    <property type="evidence" value="ECO:0007669"/>
    <property type="project" value="UniProtKB-KW"/>
</dbReference>
<evidence type="ECO:0000256" key="2">
    <source>
        <dbReference type="ARBA" id="ARBA00023015"/>
    </source>
</evidence>
<feature type="domain" description="HTH lysR-type" evidence="5">
    <location>
        <begin position="21"/>
        <end position="78"/>
    </location>
</feature>
<evidence type="ECO:0000313" key="7">
    <source>
        <dbReference type="Proteomes" id="UP000256838"/>
    </source>
</evidence>
<organism evidence="6 7">
    <name type="scientific">Trinickia dinghuensis</name>
    <dbReference type="NCBI Taxonomy" id="2291023"/>
    <lineage>
        <taxon>Bacteria</taxon>
        <taxon>Pseudomonadati</taxon>
        <taxon>Pseudomonadota</taxon>
        <taxon>Betaproteobacteria</taxon>
        <taxon>Burkholderiales</taxon>
        <taxon>Burkholderiaceae</taxon>
        <taxon>Trinickia</taxon>
    </lineage>
</organism>
<dbReference type="Gene3D" id="3.40.190.10">
    <property type="entry name" value="Periplasmic binding protein-like II"/>
    <property type="match status" value="2"/>
</dbReference>
<dbReference type="AlphaFoldDB" id="A0A3D8JTG5"/>
<evidence type="ECO:0000259" key="5">
    <source>
        <dbReference type="PROSITE" id="PS50931"/>
    </source>
</evidence>
<dbReference type="EMBL" id="QRGA01000017">
    <property type="protein sequence ID" value="RDU95864.1"/>
    <property type="molecule type" value="Genomic_DNA"/>
</dbReference>
<dbReference type="PANTHER" id="PTHR30118:SF15">
    <property type="entry name" value="TRANSCRIPTIONAL REGULATORY PROTEIN"/>
    <property type="match status" value="1"/>
</dbReference>
<accession>A0A3D8JTG5</accession>
<reference evidence="6 7" key="1">
    <citation type="submission" date="2018-08" db="EMBL/GenBank/DDBJ databases">
        <title>Paraburkholderia sp. DHOM06 isolated from forest soil.</title>
        <authorList>
            <person name="Gao Z.-H."/>
            <person name="Qiu L.-H."/>
        </authorList>
    </citation>
    <scope>NUCLEOTIDE SEQUENCE [LARGE SCALE GENOMIC DNA]</scope>
    <source>
        <strain evidence="6 7">DHOM06</strain>
    </source>
</reference>
<dbReference type="InterPro" id="IPR036388">
    <property type="entry name" value="WH-like_DNA-bd_sf"/>
</dbReference>
<keyword evidence="3" id="KW-0238">DNA-binding</keyword>
<dbReference type="Pfam" id="PF03466">
    <property type="entry name" value="LysR_substrate"/>
    <property type="match status" value="1"/>
</dbReference>
<dbReference type="PANTHER" id="PTHR30118">
    <property type="entry name" value="HTH-TYPE TRANSCRIPTIONAL REGULATOR LEUO-RELATED"/>
    <property type="match status" value="1"/>
</dbReference>
<comment type="caution">
    <text evidence="6">The sequence shown here is derived from an EMBL/GenBank/DDBJ whole genome shotgun (WGS) entry which is preliminary data.</text>
</comment>
<dbReference type="OrthoDB" id="8583877at2"/>
<evidence type="ECO:0000256" key="4">
    <source>
        <dbReference type="ARBA" id="ARBA00023163"/>
    </source>
</evidence>
<dbReference type="InterPro" id="IPR000847">
    <property type="entry name" value="LysR_HTH_N"/>
</dbReference>
<dbReference type="GO" id="GO:0003700">
    <property type="term" value="F:DNA-binding transcription factor activity"/>
    <property type="evidence" value="ECO:0007669"/>
    <property type="project" value="InterPro"/>
</dbReference>